<dbReference type="GO" id="GO:0016787">
    <property type="term" value="F:hydrolase activity"/>
    <property type="evidence" value="ECO:0007669"/>
    <property type="project" value="UniProtKB-KW"/>
</dbReference>
<name>A0ABV4BPC2_9CLOT</name>
<feature type="signal peptide" evidence="1">
    <location>
        <begin position="1"/>
        <end position="22"/>
    </location>
</feature>
<keyword evidence="1" id="KW-0732">Signal</keyword>
<dbReference type="Pfam" id="PF13539">
    <property type="entry name" value="Peptidase_M15_4"/>
    <property type="match status" value="1"/>
</dbReference>
<dbReference type="Gene3D" id="3.30.1380.10">
    <property type="match status" value="1"/>
</dbReference>
<organism evidence="3 4">
    <name type="scientific">Clostridium moutaii</name>
    <dbReference type="NCBI Taxonomy" id="3240932"/>
    <lineage>
        <taxon>Bacteria</taxon>
        <taxon>Bacillati</taxon>
        <taxon>Bacillota</taxon>
        <taxon>Clostridia</taxon>
        <taxon>Eubacteriales</taxon>
        <taxon>Clostridiaceae</taxon>
        <taxon>Clostridium</taxon>
    </lineage>
</organism>
<keyword evidence="3" id="KW-0378">Hydrolase</keyword>
<evidence type="ECO:0000313" key="3">
    <source>
        <dbReference type="EMBL" id="MEY8000623.1"/>
    </source>
</evidence>
<dbReference type="EC" id="3.4.-.-" evidence="3"/>
<keyword evidence="4" id="KW-1185">Reference proteome</keyword>
<protein>
    <submittedName>
        <fullName evidence="3">M15 family metallopeptidase</fullName>
        <ecNumber evidence="3">3.4.-.-</ecNumber>
    </submittedName>
</protein>
<dbReference type="Proteomes" id="UP001564657">
    <property type="component" value="Unassembled WGS sequence"/>
</dbReference>
<dbReference type="SUPFAM" id="SSF55166">
    <property type="entry name" value="Hedgehog/DD-peptidase"/>
    <property type="match status" value="1"/>
</dbReference>
<comment type="caution">
    <text evidence="3">The sequence shown here is derived from an EMBL/GenBank/DDBJ whole genome shotgun (WGS) entry which is preliminary data.</text>
</comment>
<reference evidence="3 4" key="1">
    <citation type="submission" date="2024-08" db="EMBL/GenBank/DDBJ databases">
        <title>Clostridium lapicellarii sp. nov., and Clostridium renhuaiense sp. nov., two species isolated from the mud in a fermentation cellar used for producing sauce-flavour Chinese liquors.</title>
        <authorList>
            <person name="Yang F."/>
            <person name="Wang H."/>
            <person name="Chen L.Q."/>
            <person name="Zhou N."/>
            <person name="Lu J.J."/>
            <person name="Pu X.X."/>
            <person name="Wan B."/>
            <person name="Wang L."/>
            <person name="Liu S.J."/>
        </authorList>
    </citation>
    <scope>NUCLEOTIDE SEQUENCE [LARGE SCALE GENOMIC DNA]</scope>
    <source>
        <strain evidence="3 4">MT-5</strain>
    </source>
</reference>
<feature type="domain" description="Peptidase M15C" evidence="2">
    <location>
        <begin position="191"/>
        <end position="257"/>
    </location>
</feature>
<dbReference type="InterPro" id="IPR039561">
    <property type="entry name" value="Peptidase_M15C"/>
</dbReference>
<proteinExistence type="predicted"/>
<dbReference type="EMBL" id="JBGEWD010000009">
    <property type="protein sequence ID" value="MEY8000623.1"/>
    <property type="molecule type" value="Genomic_DNA"/>
</dbReference>
<evidence type="ECO:0000259" key="2">
    <source>
        <dbReference type="Pfam" id="PF13539"/>
    </source>
</evidence>
<gene>
    <name evidence="3" type="ORF">AB8U03_10510</name>
</gene>
<accession>A0ABV4BPC2</accession>
<sequence>MKKNVVILAIFFCICINIPGKAASKDYDIVTKQDILCLMMAYPEYIADVEKDKSSSVYIIMRSGKKILYDDKKKKNFEEKFQNTDLQDMMEQSYPLKAIDGVVEKNFDPGRFRVYSLLKETYGNNKSSVESNLKMASLGYRRLQFNGNNGASRSLENAMKELMPLAQKSSDISRCLFPSSGTFNYRCISGTGLLSPHSFGIAIDLARDRRDYWKWVSKEEGSCRIREYPKEIVEIFEKNNFVWGGKWSHFDTLHFEYRPEIILKARYFGDKSKNESYWYEGAPCKDKLVKSYIEKIDKKL</sequence>
<feature type="chain" id="PRO_5047498324" evidence="1">
    <location>
        <begin position="23"/>
        <end position="300"/>
    </location>
</feature>
<dbReference type="InterPro" id="IPR009045">
    <property type="entry name" value="Zn_M74/Hedgehog-like"/>
</dbReference>
<evidence type="ECO:0000256" key="1">
    <source>
        <dbReference type="SAM" id="SignalP"/>
    </source>
</evidence>
<dbReference type="RefSeq" id="WP_369704516.1">
    <property type="nucleotide sequence ID" value="NZ_JBGEWD010000009.1"/>
</dbReference>
<evidence type="ECO:0000313" key="4">
    <source>
        <dbReference type="Proteomes" id="UP001564657"/>
    </source>
</evidence>